<reference evidence="2" key="1">
    <citation type="journal article" date="2019" name="bioRxiv">
        <title>The Genome of the Zebra Mussel, Dreissena polymorpha: A Resource for Invasive Species Research.</title>
        <authorList>
            <person name="McCartney M.A."/>
            <person name="Auch B."/>
            <person name="Kono T."/>
            <person name="Mallez S."/>
            <person name="Zhang Y."/>
            <person name="Obille A."/>
            <person name="Becker A."/>
            <person name="Abrahante J.E."/>
            <person name="Garbe J."/>
            <person name="Badalamenti J.P."/>
            <person name="Herman A."/>
            <person name="Mangelson H."/>
            <person name="Liachko I."/>
            <person name="Sullivan S."/>
            <person name="Sone E.D."/>
            <person name="Koren S."/>
            <person name="Silverstein K.A.T."/>
            <person name="Beckman K.B."/>
            <person name="Gohl D.M."/>
        </authorList>
    </citation>
    <scope>NUCLEOTIDE SEQUENCE</scope>
    <source>
        <strain evidence="2">Duluth1</strain>
        <tissue evidence="2">Whole animal</tissue>
    </source>
</reference>
<dbReference type="SUPFAM" id="SSF48452">
    <property type="entry name" value="TPR-like"/>
    <property type="match status" value="1"/>
</dbReference>
<evidence type="ECO:0000313" key="3">
    <source>
        <dbReference type="Proteomes" id="UP000828390"/>
    </source>
</evidence>
<name>A0A9D4L8A1_DREPO</name>
<evidence type="ECO:0000256" key="1">
    <source>
        <dbReference type="PROSITE-ProRule" id="PRU00339"/>
    </source>
</evidence>
<dbReference type="Gene3D" id="1.25.40.10">
    <property type="entry name" value="Tetratricopeptide repeat domain"/>
    <property type="match status" value="1"/>
</dbReference>
<reference evidence="2" key="2">
    <citation type="submission" date="2020-11" db="EMBL/GenBank/DDBJ databases">
        <authorList>
            <person name="McCartney M.A."/>
            <person name="Auch B."/>
            <person name="Kono T."/>
            <person name="Mallez S."/>
            <person name="Becker A."/>
            <person name="Gohl D.M."/>
            <person name="Silverstein K.A.T."/>
            <person name="Koren S."/>
            <person name="Bechman K.B."/>
            <person name="Herman A."/>
            <person name="Abrahante J.E."/>
            <person name="Garbe J."/>
        </authorList>
    </citation>
    <scope>NUCLEOTIDE SEQUENCE</scope>
    <source>
        <strain evidence="2">Duluth1</strain>
        <tissue evidence="2">Whole animal</tissue>
    </source>
</reference>
<dbReference type="InterPro" id="IPR011990">
    <property type="entry name" value="TPR-like_helical_dom_sf"/>
</dbReference>
<dbReference type="Proteomes" id="UP000828390">
    <property type="component" value="Unassembled WGS sequence"/>
</dbReference>
<proteinExistence type="predicted"/>
<protein>
    <submittedName>
        <fullName evidence="2">Uncharacterized protein</fullName>
    </submittedName>
</protein>
<dbReference type="InterPro" id="IPR019734">
    <property type="entry name" value="TPR_rpt"/>
</dbReference>
<evidence type="ECO:0000313" key="2">
    <source>
        <dbReference type="EMBL" id="KAH3853867.1"/>
    </source>
</evidence>
<accession>A0A9D4L8A1</accession>
<feature type="repeat" description="TPR" evidence="1">
    <location>
        <begin position="26"/>
        <end position="59"/>
    </location>
</feature>
<gene>
    <name evidence="2" type="ORF">DPMN_096402</name>
</gene>
<organism evidence="2 3">
    <name type="scientific">Dreissena polymorpha</name>
    <name type="common">Zebra mussel</name>
    <name type="synonym">Mytilus polymorpha</name>
    <dbReference type="NCBI Taxonomy" id="45954"/>
    <lineage>
        <taxon>Eukaryota</taxon>
        <taxon>Metazoa</taxon>
        <taxon>Spiralia</taxon>
        <taxon>Lophotrochozoa</taxon>
        <taxon>Mollusca</taxon>
        <taxon>Bivalvia</taxon>
        <taxon>Autobranchia</taxon>
        <taxon>Heteroconchia</taxon>
        <taxon>Euheterodonta</taxon>
        <taxon>Imparidentia</taxon>
        <taxon>Neoheterodontei</taxon>
        <taxon>Myida</taxon>
        <taxon>Dreissenoidea</taxon>
        <taxon>Dreissenidae</taxon>
        <taxon>Dreissena</taxon>
    </lineage>
</organism>
<dbReference type="EMBL" id="JAIWYP010000003">
    <property type="protein sequence ID" value="KAH3853867.1"/>
    <property type="molecule type" value="Genomic_DNA"/>
</dbReference>
<sequence length="93" mass="10866">MKLKKKQDFQKTMKQFEELCAEIQDANSYSLLGNTAMKVHQFKKAHAHFKEAQELQMDNGLVLENIKSCEKYDSKNVSEKSLDLLKKMEKLKL</sequence>
<dbReference type="PROSITE" id="PS50005">
    <property type="entry name" value="TPR"/>
    <property type="match status" value="1"/>
</dbReference>
<comment type="caution">
    <text evidence="2">The sequence shown here is derived from an EMBL/GenBank/DDBJ whole genome shotgun (WGS) entry which is preliminary data.</text>
</comment>
<keyword evidence="1" id="KW-0802">TPR repeat</keyword>
<dbReference type="AlphaFoldDB" id="A0A9D4L8A1"/>
<keyword evidence="3" id="KW-1185">Reference proteome</keyword>